<dbReference type="EMBL" id="CP002292">
    <property type="protein sequence ID" value="ADP71035.1"/>
    <property type="molecule type" value="Genomic_DNA"/>
</dbReference>
<protein>
    <submittedName>
        <fullName evidence="1">3,4-dihydroxy-2-butanone 4-phosphate synthase</fullName>
    </submittedName>
</protein>
<dbReference type="RefSeq" id="WP_013419425.1">
    <property type="nucleotide sequence ID" value="NC_014664.1"/>
</dbReference>
<evidence type="ECO:0000313" key="2">
    <source>
        <dbReference type="Proteomes" id="UP000001399"/>
    </source>
</evidence>
<gene>
    <name evidence="1" type="ordered locus">Rvan_1793</name>
</gene>
<sequence length="105" mass="11543">MNLANKFQSVLQLTGHTRTSFAKRAGVTPAMLSRLIPQDGREPERKATLATLLRLISASEGLLTIQDFRAHRATRERPFVMETACPLCGRAIEGDAKHPKCRSAG</sequence>
<keyword evidence="2" id="KW-1185">Reference proteome</keyword>
<accession>E3HZK0</accession>
<dbReference type="HOGENOM" id="CLU_2234516_0_0_5"/>
<organism evidence="1 2">
    <name type="scientific">Rhodomicrobium vannielii (strain ATCC 17100 / DSM 162 / LMG 4299 / NCIMB 10020 / ATH 3.1.1)</name>
    <dbReference type="NCBI Taxonomy" id="648757"/>
    <lineage>
        <taxon>Bacteria</taxon>
        <taxon>Pseudomonadati</taxon>
        <taxon>Pseudomonadota</taxon>
        <taxon>Alphaproteobacteria</taxon>
        <taxon>Hyphomicrobiales</taxon>
        <taxon>Hyphomicrobiaceae</taxon>
        <taxon>Rhodomicrobium</taxon>
    </lineage>
</organism>
<reference evidence="2" key="1">
    <citation type="journal article" date="2011" name="J. Bacteriol.">
        <title>Genome sequences of eight morphologically diverse alphaproteobacteria.</title>
        <authorList>
            <consortium name="US DOE Joint Genome Institute"/>
            <person name="Brown P.J."/>
            <person name="Kysela D.T."/>
            <person name="Buechlein A."/>
            <person name="Hemmerich C."/>
            <person name="Brun Y.V."/>
        </authorList>
    </citation>
    <scope>NUCLEOTIDE SEQUENCE [LARGE SCALE GENOMIC DNA]</scope>
    <source>
        <strain evidence="2">ATCC 17100 / ATH 3.1.1 / DSM 162 / LMG 4299</strain>
    </source>
</reference>
<dbReference type="Proteomes" id="UP000001399">
    <property type="component" value="Chromosome"/>
</dbReference>
<proteinExistence type="predicted"/>
<dbReference type="AlphaFoldDB" id="E3HZK0"/>
<dbReference type="KEGG" id="rva:Rvan_1793"/>
<name>E3HZK0_RHOVT</name>
<dbReference type="STRING" id="648757.Rvan_1793"/>
<evidence type="ECO:0000313" key="1">
    <source>
        <dbReference type="EMBL" id="ADP71035.1"/>
    </source>
</evidence>